<dbReference type="EMBL" id="CP000781">
    <property type="protein sequence ID" value="ABS66892.1"/>
    <property type="molecule type" value="Genomic_DNA"/>
</dbReference>
<feature type="active site" description="Nucleophile" evidence="4">
    <location>
        <position position="102"/>
    </location>
</feature>
<dbReference type="KEGG" id="xau:Xaut_1647"/>
<dbReference type="Proteomes" id="UP000002417">
    <property type="component" value="Chromosome"/>
</dbReference>
<dbReference type="HOGENOM" id="CLU_047251_2_1_5"/>
<feature type="compositionally biased region" description="Low complexity" evidence="5">
    <location>
        <begin position="39"/>
        <end position="52"/>
    </location>
</feature>
<feature type="short sequence motif" description="GXSXG" evidence="4">
    <location>
        <begin position="100"/>
        <end position="104"/>
    </location>
</feature>
<evidence type="ECO:0000313" key="7">
    <source>
        <dbReference type="EMBL" id="ABS66892.1"/>
    </source>
</evidence>
<feature type="short sequence motif" description="DGA/G" evidence="4">
    <location>
        <begin position="216"/>
        <end position="218"/>
    </location>
</feature>
<dbReference type="PROSITE" id="PS51635">
    <property type="entry name" value="PNPLA"/>
    <property type="match status" value="1"/>
</dbReference>
<organism evidence="7 8">
    <name type="scientific">Xanthobacter autotrophicus (strain ATCC BAA-1158 / Py2)</name>
    <dbReference type="NCBI Taxonomy" id="78245"/>
    <lineage>
        <taxon>Bacteria</taxon>
        <taxon>Pseudomonadati</taxon>
        <taxon>Pseudomonadota</taxon>
        <taxon>Alphaproteobacteria</taxon>
        <taxon>Hyphomicrobiales</taxon>
        <taxon>Xanthobacteraceae</taxon>
        <taxon>Xanthobacter</taxon>
    </lineage>
</organism>
<feature type="compositionally biased region" description="Low complexity" evidence="5">
    <location>
        <begin position="9"/>
        <end position="26"/>
    </location>
</feature>
<dbReference type="GO" id="GO:0016787">
    <property type="term" value="F:hydrolase activity"/>
    <property type="evidence" value="ECO:0007669"/>
    <property type="project" value="UniProtKB-UniRule"/>
</dbReference>
<feature type="compositionally biased region" description="Basic and acidic residues" evidence="5">
    <location>
        <begin position="53"/>
        <end position="64"/>
    </location>
</feature>
<keyword evidence="2 4" id="KW-0442">Lipid degradation</keyword>
<feature type="region of interest" description="Disordered" evidence="5">
    <location>
        <begin position="1"/>
        <end position="64"/>
    </location>
</feature>
<dbReference type="STRING" id="78245.Xaut_1647"/>
<dbReference type="InterPro" id="IPR016035">
    <property type="entry name" value="Acyl_Trfase/lysoPLipase"/>
</dbReference>
<evidence type="ECO:0000256" key="4">
    <source>
        <dbReference type="PROSITE-ProRule" id="PRU01161"/>
    </source>
</evidence>
<evidence type="ECO:0000313" key="8">
    <source>
        <dbReference type="Proteomes" id="UP000002417"/>
    </source>
</evidence>
<dbReference type="GO" id="GO:0016042">
    <property type="term" value="P:lipid catabolic process"/>
    <property type="evidence" value="ECO:0007669"/>
    <property type="project" value="UniProtKB-UniRule"/>
</dbReference>
<dbReference type="PhylomeDB" id="A7IFU9"/>
<accession>A7IFU9</accession>
<keyword evidence="3 4" id="KW-0443">Lipid metabolism</keyword>
<dbReference type="eggNOG" id="COG1752">
    <property type="taxonomic scope" value="Bacteria"/>
</dbReference>
<gene>
    <name evidence="7" type="ordered locus">Xaut_1647</name>
</gene>
<comment type="caution">
    <text evidence="4">Lacks conserved residue(s) required for the propagation of feature annotation.</text>
</comment>
<dbReference type="AlphaFoldDB" id="A7IFU9"/>
<evidence type="ECO:0000256" key="5">
    <source>
        <dbReference type="SAM" id="MobiDB-lite"/>
    </source>
</evidence>
<dbReference type="PANTHER" id="PTHR14226:SF76">
    <property type="entry name" value="NTE FAMILY PROTEIN RSSA"/>
    <property type="match status" value="1"/>
</dbReference>
<reference evidence="7 8" key="1">
    <citation type="submission" date="2007-07" db="EMBL/GenBank/DDBJ databases">
        <title>Complete sequence of chromosome of Xanthobacter autotrophicus Py2.</title>
        <authorList>
            <consortium name="US DOE Joint Genome Institute"/>
            <person name="Copeland A."/>
            <person name="Lucas S."/>
            <person name="Lapidus A."/>
            <person name="Barry K."/>
            <person name="Glavina del Rio T."/>
            <person name="Hammon N."/>
            <person name="Israni S."/>
            <person name="Dalin E."/>
            <person name="Tice H."/>
            <person name="Pitluck S."/>
            <person name="Sims D."/>
            <person name="Brettin T."/>
            <person name="Bruce D."/>
            <person name="Detter J.C."/>
            <person name="Han C."/>
            <person name="Tapia R."/>
            <person name="Brainard J."/>
            <person name="Schmutz J."/>
            <person name="Larimer F."/>
            <person name="Land M."/>
            <person name="Hauser L."/>
            <person name="Kyrpides N."/>
            <person name="Kim E."/>
            <person name="Ensigns S.A."/>
            <person name="Richardson P."/>
        </authorList>
    </citation>
    <scope>NUCLEOTIDE SEQUENCE [LARGE SCALE GENOMIC DNA]</scope>
    <source>
        <strain evidence="8">ATCC BAA-1158 / Py2</strain>
    </source>
</reference>
<dbReference type="Gene3D" id="3.40.1090.10">
    <property type="entry name" value="Cytosolic phospholipase A2 catalytic domain"/>
    <property type="match status" value="2"/>
</dbReference>
<feature type="active site" description="Proton acceptor" evidence="4">
    <location>
        <position position="216"/>
    </location>
</feature>
<keyword evidence="1 4" id="KW-0378">Hydrolase</keyword>
<dbReference type="SUPFAM" id="SSF52151">
    <property type="entry name" value="FabD/lysophospholipase-like"/>
    <property type="match status" value="1"/>
</dbReference>
<evidence type="ECO:0000256" key="3">
    <source>
        <dbReference type="ARBA" id="ARBA00023098"/>
    </source>
</evidence>
<evidence type="ECO:0000256" key="2">
    <source>
        <dbReference type="ARBA" id="ARBA00022963"/>
    </source>
</evidence>
<sequence>MFQSLHWRSTPAVAPEAASPEAVAPTRAAPGSPPSLPRTPGGADDGAPPDFDTPAHRPVRDRGRPAIGIALGGGAARGFAHIGVLKVLRQAGIHPAVVAGTSIGAVVGGIAAAGKLDELEEWAISLTKRNVLGLLDFALGGAGLIGGRRLVELMRRNVGEVSIENLPVVFAAIATELGTGHEIWLTRGDFVEAIRASYALPGIFTPVKIGGRWLMDGALVNPVPVSAARAMGARMVIAVNLNADVFGHGTVIQDHGGVVERVAEAALGEKKEGIAAMLSPERLKRQFFAGHGSHASDGPRGLSTVMIDAFNITQDRIARSRLAGDPPDIMLSPKLGKIGLFEFPRAREAIAAGAEAAERALPDIQDAMVALGA</sequence>
<evidence type="ECO:0000256" key="1">
    <source>
        <dbReference type="ARBA" id="ARBA00022801"/>
    </source>
</evidence>
<name>A7IFU9_XANP2</name>
<dbReference type="OrthoDB" id="5290098at2"/>
<dbReference type="InterPro" id="IPR002641">
    <property type="entry name" value="PNPLA_dom"/>
</dbReference>
<evidence type="ECO:0000259" key="6">
    <source>
        <dbReference type="PROSITE" id="PS51635"/>
    </source>
</evidence>
<protein>
    <submittedName>
        <fullName evidence="7">Patatin</fullName>
    </submittedName>
</protein>
<keyword evidence="8" id="KW-1185">Reference proteome</keyword>
<feature type="domain" description="PNPLA" evidence="6">
    <location>
        <begin position="69"/>
        <end position="229"/>
    </location>
</feature>
<dbReference type="InterPro" id="IPR050301">
    <property type="entry name" value="NTE"/>
</dbReference>
<proteinExistence type="predicted"/>
<dbReference type="Pfam" id="PF01734">
    <property type="entry name" value="Patatin"/>
    <property type="match status" value="1"/>
</dbReference>
<dbReference type="PANTHER" id="PTHR14226">
    <property type="entry name" value="NEUROPATHY TARGET ESTERASE/SWISS CHEESE D.MELANOGASTER"/>
    <property type="match status" value="1"/>
</dbReference>